<evidence type="ECO:0000256" key="1">
    <source>
        <dbReference type="SAM" id="MobiDB-lite"/>
    </source>
</evidence>
<dbReference type="RefSeq" id="WP_161823083.1">
    <property type="nucleotide sequence ID" value="NZ_LSRS01000008.1"/>
</dbReference>
<feature type="signal peptide" evidence="2">
    <location>
        <begin position="1"/>
        <end position="22"/>
    </location>
</feature>
<dbReference type="Proteomes" id="UP000798488">
    <property type="component" value="Unassembled WGS sequence"/>
</dbReference>
<feature type="chain" id="PRO_5039522330" description="Lipoprotein" evidence="2">
    <location>
        <begin position="23"/>
        <end position="228"/>
    </location>
</feature>
<keyword evidence="4" id="KW-1185">Reference proteome</keyword>
<feature type="compositionally biased region" description="Basic and acidic residues" evidence="1">
    <location>
        <begin position="178"/>
        <end position="188"/>
    </location>
</feature>
<feature type="compositionally biased region" description="Polar residues" evidence="1">
    <location>
        <begin position="165"/>
        <end position="176"/>
    </location>
</feature>
<evidence type="ECO:0008006" key="5">
    <source>
        <dbReference type="Google" id="ProtNLM"/>
    </source>
</evidence>
<dbReference type="AlphaFoldDB" id="A0A9D2WMA9"/>
<organism evidence="3 4">
    <name type="scientific">Sporotomaculum syntrophicum</name>
    <dbReference type="NCBI Taxonomy" id="182264"/>
    <lineage>
        <taxon>Bacteria</taxon>
        <taxon>Bacillati</taxon>
        <taxon>Bacillota</taxon>
        <taxon>Clostridia</taxon>
        <taxon>Eubacteriales</taxon>
        <taxon>Desulfallaceae</taxon>
        <taxon>Sporotomaculum</taxon>
    </lineage>
</organism>
<protein>
    <recommendedName>
        <fullName evidence="5">Lipoprotein</fullName>
    </recommendedName>
</protein>
<name>A0A9D2WMA9_9FIRM</name>
<gene>
    <name evidence="3" type="ORF">SPSYN_02801</name>
</gene>
<evidence type="ECO:0000313" key="4">
    <source>
        <dbReference type="Proteomes" id="UP000798488"/>
    </source>
</evidence>
<dbReference type="EMBL" id="LSRS01000008">
    <property type="protein sequence ID" value="KAF1083889.1"/>
    <property type="molecule type" value="Genomic_DNA"/>
</dbReference>
<feature type="region of interest" description="Disordered" evidence="1">
    <location>
        <begin position="147"/>
        <end position="228"/>
    </location>
</feature>
<evidence type="ECO:0000313" key="3">
    <source>
        <dbReference type="EMBL" id="KAF1083889.1"/>
    </source>
</evidence>
<proteinExistence type="predicted"/>
<dbReference type="OrthoDB" id="1808722at2"/>
<dbReference type="PROSITE" id="PS51257">
    <property type="entry name" value="PROKAR_LIPOPROTEIN"/>
    <property type="match status" value="1"/>
</dbReference>
<reference evidence="3" key="1">
    <citation type="submission" date="2016-02" db="EMBL/GenBank/DDBJ databases">
        <title>Draft Genome Sequence of Sporotomaculum syntrophicum Strain FB, a Syntrophic Benzoate Degrader.</title>
        <authorList>
            <person name="Nobu M.K."/>
            <person name="Narihiro T."/>
            <person name="Qiu Y.-L."/>
            <person name="Ohashi A."/>
            <person name="Liu W.-T."/>
            <person name="Yuji S."/>
        </authorList>
    </citation>
    <scope>NUCLEOTIDE SEQUENCE</scope>
    <source>
        <strain evidence="3">FB</strain>
    </source>
</reference>
<sequence>MKKLTVLVILLSTLLVFGCNQAQQKPVTPEQTLIPKESTIGFSQVDVDELPAAIQKVATAMENRAMVTWASENNNSYILINTGRDKENFKVSKVIQMVPVQDFLWLDVQLDYTDGNLAKELKENSKLVAVKLEQTDKTINGVGFEIKEESDEESQDESNAAKAAPQTTRQPVSQVPITDKERGRRDEPIQQIERPAPTRETSPAQEPAKDQTMPEDKEDSTPVVPNGD</sequence>
<comment type="caution">
    <text evidence="3">The sequence shown here is derived from an EMBL/GenBank/DDBJ whole genome shotgun (WGS) entry which is preliminary data.</text>
</comment>
<keyword evidence="2" id="KW-0732">Signal</keyword>
<accession>A0A9D2WMA9</accession>
<evidence type="ECO:0000256" key="2">
    <source>
        <dbReference type="SAM" id="SignalP"/>
    </source>
</evidence>